<dbReference type="InterPro" id="IPR038861">
    <property type="entry name" value="ADNP/ADNP2"/>
</dbReference>
<evidence type="ECO:0000256" key="5">
    <source>
        <dbReference type="ARBA" id="ARBA00023015"/>
    </source>
</evidence>
<keyword evidence="13" id="KW-1185">Reference proteome</keyword>
<proteinExistence type="predicted"/>
<keyword evidence="9" id="KW-0539">Nucleus</keyword>
<dbReference type="SMART" id="SM00228">
    <property type="entry name" value="PDZ"/>
    <property type="match status" value="1"/>
</dbReference>
<dbReference type="AlphaFoldDB" id="A0AAV6QMP7"/>
<evidence type="ECO:0000256" key="4">
    <source>
        <dbReference type="ARBA" id="ARBA00022833"/>
    </source>
</evidence>
<keyword evidence="3" id="KW-0863">Zinc-finger</keyword>
<keyword evidence="4" id="KW-0862">Zinc</keyword>
<dbReference type="InterPro" id="IPR000591">
    <property type="entry name" value="DEP_dom"/>
</dbReference>
<feature type="region of interest" description="Disordered" evidence="10">
    <location>
        <begin position="991"/>
        <end position="1016"/>
    </location>
</feature>
<gene>
    <name evidence="12" type="ORF">JOB18_028606</name>
</gene>
<evidence type="ECO:0000256" key="2">
    <source>
        <dbReference type="ARBA" id="ARBA00022737"/>
    </source>
</evidence>
<protein>
    <submittedName>
        <fullName evidence="12">Activity-dependent neuroprotector homeobox protein-like</fullName>
    </submittedName>
</protein>
<keyword evidence="6 12" id="KW-0238">DNA-binding</keyword>
<evidence type="ECO:0000256" key="6">
    <source>
        <dbReference type="ARBA" id="ARBA00023125"/>
    </source>
</evidence>
<dbReference type="PROSITE" id="PS00028">
    <property type="entry name" value="ZINC_FINGER_C2H2_1"/>
    <property type="match status" value="1"/>
</dbReference>
<comment type="caution">
    <text evidence="12">The sequence shown here is derived from an EMBL/GenBank/DDBJ whole genome shotgun (WGS) entry which is preliminary data.</text>
</comment>
<dbReference type="GO" id="GO:0003677">
    <property type="term" value="F:DNA binding"/>
    <property type="evidence" value="ECO:0007669"/>
    <property type="project" value="UniProtKB-KW"/>
</dbReference>
<evidence type="ECO:0000256" key="1">
    <source>
        <dbReference type="ARBA" id="ARBA00022723"/>
    </source>
</evidence>
<keyword evidence="5" id="KW-0805">Transcription regulation</keyword>
<evidence type="ECO:0000313" key="13">
    <source>
        <dbReference type="Proteomes" id="UP000693946"/>
    </source>
</evidence>
<sequence>MERTSSIRRKAVIRQHKAEVMIAGEQLRLRLHDAKLIKERRYHLRTYPNCFVAQELIDWLVSHKEAPDRATAVCLMQHLMDHEIVHHVCDKRSVFKDAKLLYRFRKDDGTVPFNMEVKIFMRGQRLYEHLIGDKNSIMQLREEHAVSYQRAFPGCQLIDWLLQNGEAESRRQGLGLCRALLENGIIHHVANKHDFIDSGLLYQFCINFRRRRRLSELLNESEQDNDGGVAHEDNHSESPSVECRHLTTNSAFHSVGSSKDLKQVTSGRRGSLNSLQLHSAAFPPLVSSTSVTRCNPKSVLRGTVTCEKLLAPGAPFIKKVLTVLGDTLGWGFVVRGSSPCYVQAVDPGSPAAAAGVKVRQFVCHLNGQCVLYLDYRTLTRLSVSHGEMYQVPVNNLTRIRRARKQVKHALGDIGLEFCKEAAEEFKEFCPDEQFVKSSLCLDICAWDPSYSKTQDYRSKPFCCTECPFSSKYYSGYKNHFRNVHRKSFDSKILLNCPYCTFTASKRTLETHVKIFHLPSTSRQNYGNMQRTALRKIDKPHDKIRHGDGVERAMYFCKKCTFRDSLYNIVRRHIYREHFKHTVAPYLGMVSESSVKNGANSVSGNNILCKRCQFSTRSYEALVQHVIEYHERIGAQVTTMIGHANLLVSRAQTLPVSSTLVSRGHPLKVDPTAQPVIGYLKPAPSVVKIKSPVVAKQVRVSVPGNSTVADSNATGICTAQTQKWKICTVCNELFPENLYSAHFESAHKAKRVWALAKYIMKIHNFTSKCLLCNRYLPSDTLLNHMLIHGLTCPQCHSTFHSVEKIMEHVAQTHPDDFVGPPGATPLTFDLTIKQEKSSNVQLVVLTFNMKESANGQDQSASAQNSSPPVVKLTAPRMTDRKSELRSFPTHKSEVGKTLCPLCFTILKGPISEALAMHLRERHQVLQTMHPVEKKMTYKCIHCLGVYTSNMVASTITLHLVQCRAVGRNQASQGFKSALTLNSSGAGFLKRQPATQATSNPKRMKISKESKFSSTTIGNQADSDGLALDPRSYEHKTYEARKDFLTAYFNRRPYLSPQEEEKLSASLWLWKSDIASHFATKQKICTKLCETKKMSVLLGFDMHALKKVKHDLMFEESKIEFSSVGRSGGLKSGNPSTDQNKQRNTNCSLNFSTNTETISIDSDSEPETERGPTENGDVDMNQQEIVESQDPPELTELTESENTDDTSREETSLQDVEANPEVTLC</sequence>
<dbReference type="GO" id="GO:0035556">
    <property type="term" value="P:intracellular signal transduction"/>
    <property type="evidence" value="ECO:0007669"/>
    <property type="project" value="InterPro"/>
</dbReference>
<evidence type="ECO:0000259" key="11">
    <source>
        <dbReference type="PROSITE" id="PS50186"/>
    </source>
</evidence>
<dbReference type="GO" id="GO:0005634">
    <property type="term" value="C:nucleus"/>
    <property type="evidence" value="ECO:0007669"/>
    <property type="project" value="TreeGrafter"/>
</dbReference>
<reference evidence="12 13" key="1">
    <citation type="journal article" date="2021" name="Sci. Rep.">
        <title>Chromosome anchoring in Senegalese sole (Solea senegalensis) reveals sex-associated markers and genome rearrangements in flatfish.</title>
        <authorList>
            <person name="Guerrero-Cozar I."/>
            <person name="Gomez-Garrido J."/>
            <person name="Berbel C."/>
            <person name="Martinez-Blanch J.F."/>
            <person name="Alioto T."/>
            <person name="Claros M.G."/>
            <person name="Gagnaire P.A."/>
            <person name="Manchado M."/>
        </authorList>
    </citation>
    <scope>NUCLEOTIDE SEQUENCE [LARGE SCALE GENOMIC DNA]</scope>
    <source>
        <strain evidence="12">Sse05_10M</strain>
    </source>
</reference>
<dbReference type="InterPro" id="IPR045762">
    <property type="entry name" value="ADNP_Znf"/>
</dbReference>
<evidence type="ECO:0000256" key="8">
    <source>
        <dbReference type="ARBA" id="ARBA00023163"/>
    </source>
</evidence>
<feature type="region of interest" description="Disordered" evidence="10">
    <location>
        <begin position="220"/>
        <end position="240"/>
    </location>
</feature>
<keyword evidence="8" id="KW-0804">Transcription</keyword>
<dbReference type="Pfam" id="PF00610">
    <property type="entry name" value="DEP"/>
    <property type="match status" value="2"/>
</dbReference>
<dbReference type="EMBL" id="JAGKHQ010000016">
    <property type="protein sequence ID" value="KAG7494343.1"/>
    <property type="molecule type" value="Genomic_DNA"/>
</dbReference>
<dbReference type="SMART" id="SM00049">
    <property type="entry name" value="DEP"/>
    <property type="match status" value="2"/>
</dbReference>
<keyword evidence="2" id="KW-0677">Repeat</keyword>
<dbReference type="InterPro" id="IPR013087">
    <property type="entry name" value="Znf_C2H2_type"/>
</dbReference>
<feature type="compositionally biased region" description="Polar residues" evidence="10">
    <location>
        <begin position="1131"/>
        <end position="1159"/>
    </location>
</feature>
<name>A0AAV6QMP7_SOLSE</name>
<evidence type="ECO:0000256" key="10">
    <source>
        <dbReference type="SAM" id="MobiDB-lite"/>
    </source>
</evidence>
<dbReference type="GO" id="GO:0010468">
    <property type="term" value="P:regulation of gene expression"/>
    <property type="evidence" value="ECO:0007669"/>
    <property type="project" value="TreeGrafter"/>
</dbReference>
<accession>A0AAV6QMP7</accession>
<evidence type="ECO:0000313" key="12">
    <source>
        <dbReference type="EMBL" id="KAG7494343.1"/>
    </source>
</evidence>
<feature type="domain" description="DEP" evidence="11">
    <location>
        <begin position="132"/>
        <end position="206"/>
    </location>
</feature>
<organism evidence="12 13">
    <name type="scientific">Solea senegalensis</name>
    <name type="common">Senegalese sole</name>
    <dbReference type="NCBI Taxonomy" id="28829"/>
    <lineage>
        <taxon>Eukaryota</taxon>
        <taxon>Metazoa</taxon>
        <taxon>Chordata</taxon>
        <taxon>Craniata</taxon>
        <taxon>Vertebrata</taxon>
        <taxon>Euteleostomi</taxon>
        <taxon>Actinopterygii</taxon>
        <taxon>Neopterygii</taxon>
        <taxon>Teleostei</taxon>
        <taxon>Neoteleostei</taxon>
        <taxon>Acanthomorphata</taxon>
        <taxon>Carangaria</taxon>
        <taxon>Pleuronectiformes</taxon>
        <taxon>Pleuronectoidei</taxon>
        <taxon>Soleidae</taxon>
        <taxon>Solea</taxon>
    </lineage>
</organism>
<evidence type="ECO:0000256" key="3">
    <source>
        <dbReference type="ARBA" id="ARBA00022771"/>
    </source>
</evidence>
<dbReference type="GO" id="GO:0008270">
    <property type="term" value="F:zinc ion binding"/>
    <property type="evidence" value="ECO:0007669"/>
    <property type="project" value="UniProtKB-KW"/>
</dbReference>
<keyword evidence="7 12" id="KW-0371">Homeobox</keyword>
<dbReference type="InterPro" id="IPR001478">
    <property type="entry name" value="PDZ"/>
</dbReference>
<dbReference type="PANTHER" id="PTHR15740">
    <property type="entry name" value="NEUROPROTECTIVE PEPTIDE-CONTAINING PROTEIN"/>
    <property type="match status" value="1"/>
</dbReference>
<feature type="region of interest" description="Disordered" evidence="10">
    <location>
        <begin position="1122"/>
        <end position="1223"/>
    </location>
</feature>
<dbReference type="PROSITE" id="PS50186">
    <property type="entry name" value="DEP"/>
    <property type="match status" value="2"/>
</dbReference>
<keyword evidence="1" id="KW-0479">Metal-binding</keyword>
<evidence type="ECO:0000256" key="9">
    <source>
        <dbReference type="ARBA" id="ARBA00023242"/>
    </source>
</evidence>
<dbReference type="PANTHER" id="PTHR15740:SF1">
    <property type="entry name" value="ACTIVITY-DEPENDENT NEUROPROTECTOR HOMEOBOX PROTEIN"/>
    <property type="match status" value="1"/>
</dbReference>
<evidence type="ECO:0000256" key="7">
    <source>
        <dbReference type="ARBA" id="ARBA00023155"/>
    </source>
</evidence>
<feature type="domain" description="DEP" evidence="11">
    <location>
        <begin position="23"/>
        <end position="106"/>
    </location>
</feature>
<dbReference type="SMART" id="SM00355">
    <property type="entry name" value="ZnF_C2H2"/>
    <property type="match status" value="8"/>
</dbReference>
<dbReference type="Proteomes" id="UP000693946">
    <property type="component" value="Linkage Group LG4"/>
</dbReference>
<dbReference type="Pfam" id="PF19627">
    <property type="entry name" value="ADNP_N"/>
    <property type="match status" value="1"/>
</dbReference>